<dbReference type="Pfam" id="PF22692">
    <property type="entry name" value="LlgE_F_G_D1"/>
    <property type="match status" value="1"/>
</dbReference>
<keyword evidence="4 5" id="KW-0975">Bacterial flagellum</keyword>
<dbReference type="Gene3D" id="2.60.98.20">
    <property type="entry name" value="Flagellar hook protein FlgE"/>
    <property type="match status" value="1"/>
</dbReference>
<evidence type="ECO:0000259" key="8">
    <source>
        <dbReference type="Pfam" id="PF07559"/>
    </source>
</evidence>
<feature type="domain" description="Flagellar basal body rod protein N-terminal" evidence="6">
    <location>
        <begin position="3"/>
        <end position="33"/>
    </location>
</feature>
<dbReference type="PANTHER" id="PTHR30435:SF1">
    <property type="entry name" value="FLAGELLAR HOOK PROTEIN FLGE"/>
    <property type="match status" value="1"/>
</dbReference>
<keyword evidence="10" id="KW-0966">Cell projection</keyword>
<feature type="domain" description="Flagellar basal-body/hook protein C-terminal" evidence="7">
    <location>
        <begin position="558"/>
        <end position="600"/>
    </location>
</feature>
<evidence type="ECO:0000259" key="9">
    <source>
        <dbReference type="Pfam" id="PF22692"/>
    </source>
</evidence>
<evidence type="ECO:0000259" key="6">
    <source>
        <dbReference type="Pfam" id="PF00460"/>
    </source>
</evidence>
<dbReference type="InterPro" id="IPR010930">
    <property type="entry name" value="Flg_bb/hook_C_dom"/>
</dbReference>
<dbReference type="GO" id="GO:0005829">
    <property type="term" value="C:cytosol"/>
    <property type="evidence" value="ECO:0007669"/>
    <property type="project" value="TreeGrafter"/>
</dbReference>
<feature type="domain" description="Flagellar hook protein FlgE/F/G-like D1" evidence="9">
    <location>
        <begin position="84"/>
        <end position="130"/>
    </location>
</feature>
<dbReference type="Proteomes" id="UP000182894">
    <property type="component" value="Unassembled WGS sequence"/>
</dbReference>
<dbReference type="RefSeq" id="WP_074758742.1">
    <property type="nucleotide sequence ID" value="NZ_FNCO01000024.1"/>
</dbReference>
<dbReference type="InterPro" id="IPR037925">
    <property type="entry name" value="FlgE/F/G-like"/>
</dbReference>
<evidence type="ECO:0000256" key="2">
    <source>
        <dbReference type="ARBA" id="ARBA00009677"/>
    </source>
</evidence>
<dbReference type="GO" id="GO:0009425">
    <property type="term" value="C:bacterial-type flagellum basal body"/>
    <property type="evidence" value="ECO:0007669"/>
    <property type="project" value="UniProtKB-SubCell"/>
</dbReference>
<evidence type="ECO:0000313" key="11">
    <source>
        <dbReference type="Proteomes" id="UP000182894"/>
    </source>
</evidence>
<dbReference type="InterPro" id="IPR053967">
    <property type="entry name" value="LlgE_F_G-like_D1"/>
</dbReference>
<gene>
    <name evidence="10" type="ORF">SAMN05216605_12424</name>
</gene>
<comment type="subcellular location">
    <subcellularLocation>
        <location evidence="1 5">Bacterial flagellum basal body</location>
    </subcellularLocation>
</comment>
<dbReference type="Pfam" id="PF07559">
    <property type="entry name" value="FlgE_D2"/>
    <property type="match status" value="2"/>
</dbReference>
<evidence type="ECO:0000259" key="7">
    <source>
        <dbReference type="Pfam" id="PF06429"/>
    </source>
</evidence>
<dbReference type="NCBIfam" id="TIGR03506">
    <property type="entry name" value="FlgEFG_subfam"/>
    <property type="match status" value="2"/>
</dbReference>
<dbReference type="InterPro" id="IPR011491">
    <property type="entry name" value="FlgE_D2"/>
</dbReference>
<reference evidence="11" key="1">
    <citation type="submission" date="2016-10" db="EMBL/GenBank/DDBJ databases">
        <authorList>
            <person name="Varghese N."/>
            <person name="Submissions S."/>
        </authorList>
    </citation>
    <scope>NUCLEOTIDE SEQUENCE [LARGE SCALE GENOMIC DNA]</scope>
    <source>
        <strain evidence="11">ATCC 700689</strain>
    </source>
</reference>
<dbReference type="OrthoDB" id="8578401at2"/>
<comment type="similarity">
    <text evidence="2 5">Belongs to the flagella basal body rod proteins family.</text>
</comment>
<comment type="function">
    <text evidence="5">A flexible structure which links the flagellar filament to the drive apparatus in the basal body.</text>
</comment>
<feature type="domain" description="Flagellar hook protein FlgE D2" evidence="8">
    <location>
        <begin position="335"/>
        <end position="483"/>
    </location>
</feature>
<dbReference type="AlphaFoldDB" id="A0A1G8S4N5"/>
<dbReference type="InterPro" id="IPR001444">
    <property type="entry name" value="Flag_bb_rod_N"/>
</dbReference>
<dbReference type="PANTHER" id="PTHR30435">
    <property type="entry name" value="FLAGELLAR PROTEIN"/>
    <property type="match status" value="1"/>
</dbReference>
<sequence length="602" mass="63164">MSFNIAVAGLHAAHKRMEVAGNNIANVHTSGFKSSRAEFAAVYSSAGLGSGRSSGDGVRVADVSQNFAQGGAKSSEGRPLDMRIQGQGFFVMSDGGALSYTRSGAFHMDKENFVVDAQGGRLQGYGVNNEGELISGVRSDLKIDTANLAPEPTSKVGQTVNLDAATASLAAVPRFNPDDSRTYTRMVSRTIQDAGVPEVKEVLGIDAAGNSTVVIPAKAAVPPQDHELTQYFVKLDDNTWTSYIFIDGINPLDPSNRSPLEVGLHTQSNGALSLTGNSAAIDKTSNTELALRDWRPAIKVNGGWVPSDAANAGPISIPLSDASGSLLSPTDAVIPRPVPTFNPNDLSTYNKVFTSTVFDSLGNAHPMAQYFVKDGSNSWKMHVLVDGLNPQDPSRKDPVTASMLFDSRGNLQSLVGGAGLVGASQTLTLTGWVPAKPMEGGRPGSSWGSNGASANGDGIVMDMSKLSQYRAPTALTSPVVDGHAPGEIRAISIDRTGVISAGFSNGLHRKIGQVMLASFTNEQGLQAITGTRWKETHESGVAQYDGAAIGSLGSIAEQSLEGSNVDLSQELVELIQAQTAYQANSKTLSTEAELMQTLIRAT</sequence>
<accession>A0A1G8S4N5</accession>
<proteinExistence type="inferred from homology"/>
<evidence type="ECO:0000313" key="10">
    <source>
        <dbReference type="EMBL" id="SDJ24187.1"/>
    </source>
</evidence>
<dbReference type="EMBL" id="FNCO01000024">
    <property type="protein sequence ID" value="SDJ24187.1"/>
    <property type="molecule type" value="Genomic_DNA"/>
</dbReference>
<evidence type="ECO:0000256" key="3">
    <source>
        <dbReference type="ARBA" id="ARBA00019015"/>
    </source>
</evidence>
<evidence type="ECO:0000256" key="4">
    <source>
        <dbReference type="ARBA" id="ARBA00023143"/>
    </source>
</evidence>
<dbReference type="STRING" id="89065.SAMN05216605_12424"/>
<evidence type="ECO:0000256" key="5">
    <source>
        <dbReference type="RuleBase" id="RU362116"/>
    </source>
</evidence>
<dbReference type="GO" id="GO:0009424">
    <property type="term" value="C:bacterial-type flagellum hook"/>
    <property type="evidence" value="ECO:0007669"/>
    <property type="project" value="TreeGrafter"/>
</dbReference>
<dbReference type="Pfam" id="PF06429">
    <property type="entry name" value="Flg_bbr_C"/>
    <property type="match status" value="1"/>
</dbReference>
<feature type="domain" description="Flagellar hook protein FlgE D2" evidence="8">
    <location>
        <begin position="225"/>
        <end position="316"/>
    </location>
</feature>
<dbReference type="InterPro" id="IPR020013">
    <property type="entry name" value="Flagellar_FlgE/F/G"/>
</dbReference>
<keyword evidence="10" id="KW-0969">Cilium</keyword>
<name>A0A1G8S4N5_9PSED</name>
<protein>
    <recommendedName>
        <fullName evidence="3 5">Flagellar hook protein FlgE</fullName>
    </recommendedName>
</protein>
<keyword evidence="10" id="KW-0282">Flagellum</keyword>
<keyword evidence="11" id="KW-1185">Reference proteome</keyword>
<dbReference type="SUPFAM" id="SSF117143">
    <property type="entry name" value="Flagellar hook protein flgE"/>
    <property type="match status" value="2"/>
</dbReference>
<organism evidence="10 11">
    <name type="scientific">Pseudomonas abietaniphila</name>
    <dbReference type="NCBI Taxonomy" id="89065"/>
    <lineage>
        <taxon>Bacteria</taxon>
        <taxon>Pseudomonadati</taxon>
        <taxon>Pseudomonadota</taxon>
        <taxon>Gammaproteobacteria</taxon>
        <taxon>Pseudomonadales</taxon>
        <taxon>Pseudomonadaceae</taxon>
        <taxon>Pseudomonas</taxon>
    </lineage>
</organism>
<evidence type="ECO:0000256" key="1">
    <source>
        <dbReference type="ARBA" id="ARBA00004117"/>
    </source>
</evidence>
<dbReference type="Pfam" id="PF00460">
    <property type="entry name" value="Flg_bb_rod"/>
    <property type="match status" value="1"/>
</dbReference>
<dbReference type="InterPro" id="IPR037058">
    <property type="entry name" value="Falgellar_hook_FlgE_sf"/>
</dbReference>
<dbReference type="GO" id="GO:0071978">
    <property type="term" value="P:bacterial-type flagellum-dependent swarming motility"/>
    <property type="evidence" value="ECO:0007669"/>
    <property type="project" value="TreeGrafter"/>
</dbReference>